<dbReference type="InterPro" id="IPR012836">
    <property type="entry name" value="FlgF"/>
</dbReference>
<dbReference type="Pfam" id="PF00460">
    <property type="entry name" value="Flg_bb_rod"/>
    <property type="match status" value="1"/>
</dbReference>
<organism evidence="6 7">
    <name type="scientific">Candidatus Schekmanbacteria bacterium RBG_13_48_7</name>
    <dbReference type="NCBI Taxonomy" id="1817878"/>
    <lineage>
        <taxon>Bacteria</taxon>
        <taxon>Candidatus Schekmaniibacteriota</taxon>
    </lineage>
</organism>
<proteinExistence type="inferred from homology"/>
<dbReference type="GO" id="GO:0071978">
    <property type="term" value="P:bacterial-type flagellum-dependent swarming motility"/>
    <property type="evidence" value="ECO:0007669"/>
    <property type="project" value="TreeGrafter"/>
</dbReference>
<evidence type="ECO:0000313" key="7">
    <source>
        <dbReference type="Proteomes" id="UP000179266"/>
    </source>
</evidence>
<protein>
    <submittedName>
        <fullName evidence="6">Flagellar basal-body rod protein FlgF</fullName>
    </submittedName>
</protein>
<keyword evidence="2" id="KW-0975">Bacterial flagellum</keyword>
<dbReference type="AlphaFoldDB" id="A0A1F7RKC3"/>
<feature type="domain" description="Flagellar hook protein FlgE/F/G-like D1" evidence="5">
    <location>
        <begin position="91"/>
        <end position="153"/>
    </location>
</feature>
<comment type="subcellular location">
    <subcellularLocation>
        <location evidence="2">Bacterial flagellum basal body</location>
    </subcellularLocation>
</comment>
<comment type="similarity">
    <text evidence="1 2">Belongs to the flagella basal body rod proteins family.</text>
</comment>
<dbReference type="InterPro" id="IPR020013">
    <property type="entry name" value="Flagellar_FlgE/F/G"/>
</dbReference>
<reference evidence="6 7" key="1">
    <citation type="journal article" date="2016" name="Nat. Commun.">
        <title>Thousands of microbial genomes shed light on interconnected biogeochemical processes in an aquifer system.</title>
        <authorList>
            <person name="Anantharaman K."/>
            <person name="Brown C.T."/>
            <person name="Hug L.A."/>
            <person name="Sharon I."/>
            <person name="Castelle C.J."/>
            <person name="Probst A.J."/>
            <person name="Thomas B.C."/>
            <person name="Singh A."/>
            <person name="Wilkins M.J."/>
            <person name="Karaoz U."/>
            <person name="Brodie E.L."/>
            <person name="Williams K.H."/>
            <person name="Hubbard S.S."/>
            <person name="Banfield J.F."/>
        </authorList>
    </citation>
    <scope>NUCLEOTIDE SEQUENCE [LARGE SCALE GENOMIC DNA]</scope>
</reference>
<feature type="domain" description="Flagellar basal body rod protein N-terminal" evidence="3">
    <location>
        <begin position="9"/>
        <end position="35"/>
    </location>
</feature>
<evidence type="ECO:0000259" key="5">
    <source>
        <dbReference type="Pfam" id="PF22692"/>
    </source>
</evidence>
<keyword evidence="6" id="KW-0966">Cell projection</keyword>
<dbReference type="PANTHER" id="PTHR30435:SF19">
    <property type="entry name" value="FLAGELLAR BASAL-BODY ROD PROTEIN FLGG"/>
    <property type="match status" value="1"/>
</dbReference>
<dbReference type="NCBIfam" id="TIGR03506">
    <property type="entry name" value="FlgEFG_subfam"/>
    <property type="match status" value="1"/>
</dbReference>
<evidence type="ECO:0000256" key="1">
    <source>
        <dbReference type="ARBA" id="ARBA00009677"/>
    </source>
</evidence>
<dbReference type="PANTHER" id="PTHR30435">
    <property type="entry name" value="FLAGELLAR PROTEIN"/>
    <property type="match status" value="1"/>
</dbReference>
<dbReference type="EMBL" id="MGDD01000337">
    <property type="protein sequence ID" value="OGL41982.1"/>
    <property type="molecule type" value="Genomic_DNA"/>
</dbReference>
<dbReference type="InterPro" id="IPR001444">
    <property type="entry name" value="Flag_bb_rod_N"/>
</dbReference>
<evidence type="ECO:0000259" key="3">
    <source>
        <dbReference type="Pfam" id="PF00460"/>
    </source>
</evidence>
<dbReference type="Pfam" id="PF06429">
    <property type="entry name" value="Flg_bbr_C"/>
    <property type="match status" value="1"/>
</dbReference>
<evidence type="ECO:0000256" key="2">
    <source>
        <dbReference type="RuleBase" id="RU362116"/>
    </source>
</evidence>
<keyword evidence="6" id="KW-0969">Cilium</keyword>
<dbReference type="Proteomes" id="UP000179266">
    <property type="component" value="Unassembled WGS sequence"/>
</dbReference>
<gene>
    <name evidence="6" type="ORF">A2161_00645</name>
</gene>
<dbReference type="SUPFAM" id="SSF117143">
    <property type="entry name" value="Flagellar hook protein flgE"/>
    <property type="match status" value="1"/>
</dbReference>
<name>A0A1F7RKC3_9BACT</name>
<comment type="caution">
    <text evidence="6">The sequence shown here is derived from an EMBL/GenBank/DDBJ whole genome shotgun (WGS) entry which is preliminary data.</text>
</comment>
<dbReference type="NCBIfam" id="TIGR02490">
    <property type="entry name" value="flgF"/>
    <property type="match status" value="1"/>
</dbReference>
<dbReference type="InterPro" id="IPR053967">
    <property type="entry name" value="LlgE_F_G-like_D1"/>
</dbReference>
<dbReference type="InterPro" id="IPR010930">
    <property type="entry name" value="Flg_bb/hook_C_dom"/>
</dbReference>
<dbReference type="GO" id="GO:0030694">
    <property type="term" value="C:bacterial-type flagellum basal body, rod"/>
    <property type="evidence" value="ECO:0007669"/>
    <property type="project" value="InterPro"/>
</dbReference>
<evidence type="ECO:0000259" key="4">
    <source>
        <dbReference type="Pfam" id="PF06429"/>
    </source>
</evidence>
<feature type="domain" description="Flagellar basal-body/hook protein C-terminal" evidence="4">
    <location>
        <begin position="198"/>
        <end position="232"/>
    </location>
</feature>
<dbReference type="Pfam" id="PF22692">
    <property type="entry name" value="LlgE_F_G_D1"/>
    <property type="match status" value="1"/>
</dbReference>
<keyword evidence="6" id="KW-0282">Flagellum</keyword>
<sequence>MNSGAYLTASGMLVQMRKLDILTNNFANISTPGYKKDSSFLSVFSRALNTDQPDHEMISKVTNQTPFVAGTLTDFSQGIFRETGNSFDLSIEGDGFFVINIPNGTAYTRNGALRVDKEGKLVTGSGYPVIGENGPIHLAEGDVKVGEDGTIKVNDQEMAKLKIVSISNKEILMKYANGLFISPQGENIKEEKSLASIKQGELEGSNVEVMQELGTMIETFRAFETYQKIFQSITSDVDSRLIDHIGNVT</sequence>
<accession>A0A1F7RKC3</accession>
<dbReference type="InterPro" id="IPR037925">
    <property type="entry name" value="FlgE/F/G-like"/>
</dbReference>
<evidence type="ECO:0000313" key="6">
    <source>
        <dbReference type="EMBL" id="OGL41982.1"/>
    </source>
</evidence>